<dbReference type="SUPFAM" id="SSF52540">
    <property type="entry name" value="P-loop containing nucleoside triphosphate hydrolases"/>
    <property type="match status" value="1"/>
</dbReference>
<dbReference type="InterPro" id="IPR027417">
    <property type="entry name" value="P-loop_NTPase"/>
</dbReference>
<dbReference type="Proteomes" id="UP000612585">
    <property type="component" value="Unassembled WGS sequence"/>
</dbReference>
<accession>A0A8J3Z6Q1</accession>
<reference evidence="1" key="1">
    <citation type="submission" date="2021-01" db="EMBL/GenBank/DDBJ databases">
        <title>Whole genome shotgun sequence of Virgisporangium aurantiacum NBRC 16421.</title>
        <authorList>
            <person name="Komaki H."/>
            <person name="Tamura T."/>
        </authorList>
    </citation>
    <scope>NUCLEOTIDE SEQUENCE</scope>
    <source>
        <strain evidence="1">NBRC 16421</strain>
    </source>
</reference>
<dbReference type="EMBL" id="BOPG01000024">
    <property type="protein sequence ID" value="GIJ56280.1"/>
    <property type="molecule type" value="Genomic_DNA"/>
</dbReference>
<evidence type="ECO:0008006" key="3">
    <source>
        <dbReference type="Google" id="ProtNLM"/>
    </source>
</evidence>
<dbReference type="AlphaFoldDB" id="A0A8J3Z6Q1"/>
<name>A0A8J3Z6Q1_9ACTN</name>
<keyword evidence="2" id="KW-1185">Reference proteome</keyword>
<gene>
    <name evidence="1" type="ORF">Vau01_037960</name>
</gene>
<proteinExistence type="predicted"/>
<evidence type="ECO:0000313" key="1">
    <source>
        <dbReference type="EMBL" id="GIJ56280.1"/>
    </source>
</evidence>
<organism evidence="1 2">
    <name type="scientific">Virgisporangium aurantiacum</name>
    <dbReference type="NCBI Taxonomy" id="175570"/>
    <lineage>
        <taxon>Bacteria</taxon>
        <taxon>Bacillati</taxon>
        <taxon>Actinomycetota</taxon>
        <taxon>Actinomycetes</taxon>
        <taxon>Micromonosporales</taxon>
        <taxon>Micromonosporaceae</taxon>
        <taxon>Virgisporangium</taxon>
    </lineage>
</organism>
<sequence length="61" mass="6748">MVAYRRSSIVLADRVVFVHNGRIGATGTHRDLFDTVPAYRDLVGAYDDAVEVDELARAVRA</sequence>
<evidence type="ECO:0000313" key="2">
    <source>
        <dbReference type="Proteomes" id="UP000612585"/>
    </source>
</evidence>
<comment type="caution">
    <text evidence="1">The sequence shown here is derived from an EMBL/GenBank/DDBJ whole genome shotgun (WGS) entry which is preliminary data.</text>
</comment>
<protein>
    <recommendedName>
        <fullName evidence="3">ATP-binding cassette, subfamily B</fullName>
    </recommendedName>
</protein>